<dbReference type="GO" id="GO:0006417">
    <property type="term" value="P:regulation of translation"/>
    <property type="evidence" value="ECO:0007669"/>
    <property type="project" value="TreeGrafter"/>
</dbReference>
<dbReference type="Proteomes" id="UP000196027">
    <property type="component" value="Chromosome"/>
</dbReference>
<accession>A0A1Y0IC01</accession>
<dbReference type="PANTHER" id="PTHR37461:SF1">
    <property type="entry name" value="ANTI-SIGMA-K FACTOR RSKA"/>
    <property type="match status" value="1"/>
</dbReference>
<keyword evidence="3" id="KW-1185">Reference proteome</keyword>
<feature type="domain" description="Anti-sigma K factor RskA C-terminal" evidence="1">
    <location>
        <begin position="92"/>
        <end position="218"/>
    </location>
</feature>
<dbReference type="GO" id="GO:0005886">
    <property type="term" value="C:plasma membrane"/>
    <property type="evidence" value="ECO:0007669"/>
    <property type="project" value="InterPro"/>
</dbReference>
<gene>
    <name evidence="2" type="ORF">OLMES_4054</name>
</gene>
<dbReference type="InterPro" id="IPR018764">
    <property type="entry name" value="RskA_C"/>
</dbReference>
<protein>
    <recommendedName>
        <fullName evidence="1">Anti-sigma K factor RskA C-terminal domain-containing protein</fullName>
    </recommendedName>
</protein>
<dbReference type="GO" id="GO:0016989">
    <property type="term" value="F:sigma factor antagonist activity"/>
    <property type="evidence" value="ECO:0007669"/>
    <property type="project" value="TreeGrafter"/>
</dbReference>
<evidence type="ECO:0000259" key="1">
    <source>
        <dbReference type="Pfam" id="PF10099"/>
    </source>
</evidence>
<evidence type="ECO:0000313" key="2">
    <source>
        <dbReference type="EMBL" id="ARU58072.1"/>
    </source>
</evidence>
<dbReference type="EMBL" id="CP021425">
    <property type="protein sequence ID" value="ARU58072.1"/>
    <property type="molecule type" value="Genomic_DNA"/>
</dbReference>
<proteinExistence type="predicted"/>
<organism evidence="2 3">
    <name type="scientific">Oleiphilus messinensis</name>
    <dbReference type="NCBI Taxonomy" id="141451"/>
    <lineage>
        <taxon>Bacteria</taxon>
        <taxon>Pseudomonadati</taxon>
        <taxon>Pseudomonadota</taxon>
        <taxon>Gammaproteobacteria</taxon>
        <taxon>Oceanospirillales</taxon>
        <taxon>Oleiphilaceae</taxon>
        <taxon>Oleiphilus</taxon>
    </lineage>
</organism>
<dbReference type="KEGG" id="ome:OLMES_4054"/>
<dbReference type="InterPro" id="IPR051474">
    <property type="entry name" value="Anti-sigma-K/W_factor"/>
</dbReference>
<evidence type="ECO:0000313" key="3">
    <source>
        <dbReference type="Proteomes" id="UP000196027"/>
    </source>
</evidence>
<name>A0A1Y0IC01_9GAMM</name>
<dbReference type="PANTHER" id="PTHR37461">
    <property type="entry name" value="ANTI-SIGMA-K FACTOR RSKA"/>
    <property type="match status" value="1"/>
</dbReference>
<reference evidence="2 3" key="1">
    <citation type="submission" date="2017-05" db="EMBL/GenBank/DDBJ databases">
        <title>Genomic insights into alkan degradation activity of Oleiphilus messinensis.</title>
        <authorList>
            <person name="Kozyavkin S.A."/>
            <person name="Slesarev A.I."/>
            <person name="Golyshin P.N."/>
            <person name="Korzhenkov A."/>
            <person name="Golyshina O.N."/>
            <person name="Toshchakov S.V."/>
        </authorList>
    </citation>
    <scope>NUCLEOTIDE SEQUENCE [LARGE SCALE GENOMIC DNA]</scope>
    <source>
        <strain evidence="2 3">ME102</strain>
    </source>
</reference>
<dbReference type="AlphaFoldDB" id="A0A1Y0IC01"/>
<dbReference type="Pfam" id="PF10099">
    <property type="entry name" value="RskA_C"/>
    <property type="match status" value="1"/>
</dbReference>
<sequence>MTESENLALEYVLGTLREQERAQFIARLRTEPELMNQVSFWEEQLMNFHQGTQPIDPAQQTWKAIESRLNGPAEEAPTWLQRFFANSWQWFASSALTLVICLGIWFTTTQPVAPTDPTSYVAVMTSEGGGAVLTALAPKGNDSLWLKWEGTLDVDTEADLQLWAISRSDAQTRSLTVLDNTGENRVKIGKAEWGLIKDAEYLILTREKPGGAAQSTPSEFIIAKGLCIQFNPDLKQG</sequence>